<organism evidence="2 3">
    <name type="scientific">Ralstonia phage GP4</name>
    <dbReference type="NCBI Taxonomy" id="2282904"/>
    <lineage>
        <taxon>Viruses</taxon>
        <taxon>Duplodnaviria</taxon>
        <taxon>Heunggongvirae</taxon>
        <taxon>Uroviricota</taxon>
        <taxon>Caudoviricetes</taxon>
        <taxon>Gervaisevirus</taxon>
        <taxon>Gervaisevirus GP4</taxon>
    </lineage>
</organism>
<accession>A0A345GU02</accession>
<keyword evidence="3" id="KW-1185">Reference proteome</keyword>
<evidence type="ECO:0000313" key="3">
    <source>
        <dbReference type="Proteomes" id="UP000259464"/>
    </source>
</evidence>
<feature type="region of interest" description="Disordered" evidence="1">
    <location>
        <begin position="97"/>
        <end position="123"/>
    </location>
</feature>
<sequence length="277" mass="28928">MGGKGGGDAPAPDPNVGVAALKNAELGQNWLDFAKEQFQVGNVRQSDMDALTKRVTEQQLATQDQSNQWAQEDRARYKNTFQPLQDEFIKTANEYDTPEKEAQAAAEAKSDVQRNATQQQGAEQRNMAAMGINPMSGRFQGQSRATSTLTALAGAGAENAARENVRNKALALKSDAINMGNGLPASAASAYGLGLNAGNSAVGNTSSANSNFYQNNGIMSQGYGGAMQGYNNMGSLLNQQYNGQVNAWSAQQQAGATSGAGIGSMVGTIGGAALMVF</sequence>
<dbReference type="KEGG" id="vg:65067731"/>
<dbReference type="Proteomes" id="UP000259464">
    <property type="component" value="Segment"/>
</dbReference>
<dbReference type="RefSeq" id="YP_010078803.1">
    <property type="nucleotide sequence ID" value="NC_054964.1"/>
</dbReference>
<dbReference type="EMBL" id="MH638294">
    <property type="protein sequence ID" value="AXG67766.1"/>
    <property type="molecule type" value="Genomic_DNA"/>
</dbReference>
<feature type="compositionally biased region" description="Basic and acidic residues" evidence="1">
    <location>
        <begin position="97"/>
        <end position="112"/>
    </location>
</feature>
<dbReference type="GeneID" id="65067731"/>
<evidence type="ECO:0000256" key="1">
    <source>
        <dbReference type="SAM" id="MobiDB-lite"/>
    </source>
</evidence>
<evidence type="ECO:0000313" key="2">
    <source>
        <dbReference type="EMBL" id="AXG67766.1"/>
    </source>
</evidence>
<feature type="compositionally biased region" description="Polar residues" evidence="1">
    <location>
        <begin position="113"/>
        <end position="123"/>
    </location>
</feature>
<protein>
    <submittedName>
        <fullName evidence="2">Virion-associated phage protein</fullName>
    </submittedName>
</protein>
<proteinExistence type="predicted"/>
<reference evidence="2 3" key="1">
    <citation type="submission" date="2018-07" db="EMBL/GenBank/DDBJ databases">
        <title>Complete sequence of phage GP4.</title>
        <authorList>
            <person name="Wang R."/>
            <person name="Tong Y."/>
            <person name="Liu H."/>
        </authorList>
    </citation>
    <scope>NUCLEOTIDE SEQUENCE [LARGE SCALE GENOMIC DNA]</scope>
</reference>
<name>A0A345GU02_9CAUD</name>